<accession>A0A8H5F6E7</accession>
<dbReference type="SUPFAM" id="SSF52047">
    <property type="entry name" value="RNI-like"/>
    <property type="match status" value="1"/>
</dbReference>
<gene>
    <name evidence="1" type="ORF">D9619_010048</name>
</gene>
<dbReference type="InterPro" id="IPR032675">
    <property type="entry name" value="LRR_dom_sf"/>
</dbReference>
<dbReference type="AlphaFoldDB" id="A0A8H5F6E7"/>
<dbReference type="Proteomes" id="UP000567179">
    <property type="component" value="Unassembled WGS sequence"/>
</dbReference>
<proteinExistence type="predicted"/>
<dbReference type="Gene3D" id="1.20.1280.50">
    <property type="match status" value="1"/>
</dbReference>
<evidence type="ECO:0000313" key="1">
    <source>
        <dbReference type="EMBL" id="KAF5325439.1"/>
    </source>
</evidence>
<organism evidence="1 2">
    <name type="scientific">Psilocybe cf. subviscida</name>
    <dbReference type="NCBI Taxonomy" id="2480587"/>
    <lineage>
        <taxon>Eukaryota</taxon>
        <taxon>Fungi</taxon>
        <taxon>Dikarya</taxon>
        <taxon>Basidiomycota</taxon>
        <taxon>Agaricomycotina</taxon>
        <taxon>Agaricomycetes</taxon>
        <taxon>Agaricomycetidae</taxon>
        <taxon>Agaricales</taxon>
        <taxon>Agaricineae</taxon>
        <taxon>Strophariaceae</taxon>
        <taxon>Psilocybe</taxon>
    </lineage>
</organism>
<dbReference type="OrthoDB" id="2884925at2759"/>
<sequence length="606" mass="68284">MSSDNQCVYARNHSAGEYPSTTSVEISYNEARIALSDPKTADMEGLAQKLSTSLNLEIRRNALVPVSKLPNDIVLDIFLIVRDSEMLCGSTQWLRVTQICGYWRNITVGTPSFWSRIRHTFLHEFTLLMLERSQQVPLEVAFLGAPLFLRASLNNRNQNENQDRARKAMITAILDEIKRIRKLCFDDSALSIDVQKILATLPPDRDRMLLENLEFYCPHDCFVPDAFCPPGSLRRLRLSMVNLNWGVLYLPNLTEFAFYGCHLPEEGSGARFIAALQHMSKLEVLTVALDDVGLSESASSLSTANLGPIHLPCLRILEILSDFQDSSEFFLEQIIHPRLQELYIRRRFSSPERLTQHPSIIRAVASAIKNGDFGTPELLTIGPSLLIISNRSRQLVGQRPMLFINFTVASHPAQDTFDSIIDILVLLCMTIPNGSIGVTSPLRRISVEYLDIFEDEFVTLFGHLDFLEAIEVSPDLRTVLFGALTYAITDASTTSDSEGPNGAHDHIQQDDTLLQVPISRYFLAPTERYLFASLKSITSYAPRQTEEKIHDIHKALLLRRDWGAPIVNLQLVALDDFPWDPLHVDMLQEVVDNVVIPSNISEMSSF</sequence>
<dbReference type="EMBL" id="JAACJJ010000015">
    <property type="protein sequence ID" value="KAF5325439.1"/>
    <property type="molecule type" value="Genomic_DNA"/>
</dbReference>
<comment type="caution">
    <text evidence="1">The sequence shown here is derived from an EMBL/GenBank/DDBJ whole genome shotgun (WGS) entry which is preliminary data.</text>
</comment>
<evidence type="ECO:0000313" key="2">
    <source>
        <dbReference type="Proteomes" id="UP000567179"/>
    </source>
</evidence>
<dbReference type="Gene3D" id="3.80.10.10">
    <property type="entry name" value="Ribonuclease Inhibitor"/>
    <property type="match status" value="1"/>
</dbReference>
<keyword evidence="2" id="KW-1185">Reference proteome</keyword>
<evidence type="ECO:0008006" key="3">
    <source>
        <dbReference type="Google" id="ProtNLM"/>
    </source>
</evidence>
<name>A0A8H5F6E7_9AGAR</name>
<protein>
    <recommendedName>
        <fullName evidence="3">F-box domain-containing protein</fullName>
    </recommendedName>
</protein>
<reference evidence="1 2" key="1">
    <citation type="journal article" date="2020" name="ISME J.">
        <title>Uncovering the hidden diversity of litter-decomposition mechanisms in mushroom-forming fungi.</title>
        <authorList>
            <person name="Floudas D."/>
            <person name="Bentzer J."/>
            <person name="Ahren D."/>
            <person name="Johansson T."/>
            <person name="Persson P."/>
            <person name="Tunlid A."/>
        </authorList>
    </citation>
    <scope>NUCLEOTIDE SEQUENCE [LARGE SCALE GENOMIC DNA]</scope>
    <source>
        <strain evidence="1 2">CBS 101986</strain>
    </source>
</reference>